<dbReference type="GO" id="GO:0003724">
    <property type="term" value="F:RNA helicase activity"/>
    <property type="evidence" value="ECO:0007669"/>
    <property type="project" value="UniProtKB-EC"/>
</dbReference>
<accession>A0A976SIG4</accession>
<evidence type="ECO:0000256" key="1">
    <source>
        <dbReference type="SAM" id="MobiDB-lite"/>
    </source>
</evidence>
<evidence type="ECO:0000313" key="2">
    <source>
        <dbReference type="EMBL" id="UVC49479.1"/>
    </source>
</evidence>
<keyword evidence="2" id="KW-0347">Helicase</keyword>
<reference evidence="2" key="1">
    <citation type="submission" date="2022-07" db="EMBL/GenBank/DDBJ databases">
        <title>Evaluation of T. orientalis genome assembly methods using nanopore sequencing and analysis of variation between genomes.</title>
        <authorList>
            <person name="Yam J."/>
            <person name="Micallef M.L."/>
            <person name="Liu M."/>
            <person name="Djordjevic S.P."/>
            <person name="Bogema D.R."/>
            <person name="Jenkins C."/>
        </authorList>
    </citation>
    <scope>NUCLEOTIDE SEQUENCE</scope>
    <source>
        <strain evidence="2">Goon Nure</strain>
    </source>
</reference>
<keyword evidence="2" id="KW-0547">Nucleotide-binding</keyword>
<feature type="region of interest" description="Disordered" evidence="1">
    <location>
        <begin position="39"/>
        <end position="97"/>
    </location>
</feature>
<keyword evidence="2" id="KW-0067">ATP-binding</keyword>
<proteinExistence type="predicted"/>
<protein>
    <submittedName>
        <fullName evidence="2">RNA helicase</fullName>
        <ecNumber evidence="2">3.6.4.13</ecNumber>
    </submittedName>
</protein>
<sequence length="220" mass="24752">MGRKTSKKKRKFQENTFKEEEIKGYLVKVKKFAISEDDKARMRSLQDSTTSSSKIANKVDEEDLTEDQMSESEELLENTSENEVCEEESSADKNGLTLGEQESLFEKMDVLGTNMTIYDETKDVEDCSTDKVTATEDVDGNNSLGKDSHSTGVTTTTIVYDIQPDYKTILIERDGEIDLKRRKLPCCMMEQEIVDSIRNHDVVLVTGDTGTGKSTQVNTM</sequence>
<dbReference type="Gene3D" id="3.40.50.300">
    <property type="entry name" value="P-loop containing nucleotide triphosphate hydrolases"/>
    <property type="match status" value="1"/>
</dbReference>
<dbReference type="InterPro" id="IPR027417">
    <property type="entry name" value="P-loop_NTPase"/>
</dbReference>
<dbReference type="AlphaFoldDB" id="A0A976SIG4"/>
<feature type="compositionally biased region" description="Polar residues" evidence="1">
    <location>
        <begin position="45"/>
        <end position="55"/>
    </location>
</feature>
<dbReference type="EC" id="3.6.4.13" evidence="2"/>
<dbReference type="GO" id="GO:0016787">
    <property type="term" value="F:hydrolase activity"/>
    <property type="evidence" value="ECO:0007669"/>
    <property type="project" value="UniProtKB-KW"/>
</dbReference>
<feature type="compositionally biased region" description="Acidic residues" evidence="1">
    <location>
        <begin position="60"/>
        <end position="76"/>
    </location>
</feature>
<evidence type="ECO:0000313" key="3">
    <source>
        <dbReference type="Proteomes" id="UP000244811"/>
    </source>
</evidence>
<keyword evidence="2" id="KW-0378">Hydrolase</keyword>
<name>A0A976SIG4_THEOR</name>
<organism evidence="2 3">
    <name type="scientific">Theileria orientalis</name>
    <dbReference type="NCBI Taxonomy" id="68886"/>
    <lineage>
        <taxon>Eukaryota</taxon>
        <taxon>Sar</taxon>
        <taxon>Alveolata</taxon>
        <taxon>Apicomplexa</taxon>
        <taxon>Aconoidasida</taxon>
        <taxon>Piroplasmida</taxon>
        <taxon>Theileriidae</taxon>
        <taxon>Theileria</taxon>
    </lineage>
</organism>
<dbReference type="EMBL" id="CP056069">
    <property type="protein sequence ID" value="UVC49479.1"/>
    <property type="molecule type" value="Genomic_DNA"/>
</dbReference>
<dbReference type="Proteomes" id="UP000244811">
    <property type="component" value="Chromosome 1"/>
</dbReference>
<dbReference type="SUPFAM" id="SSF52540">
    <property type="entry name" value="P-loop containing nucleoside triphosphate hydrolases"/>
    <property type="match status" value="1"/>
</dbReference>
<gene>
    <name evidence="2" type="ORF">MACK_003315</name>
</gene>